<keyword evidence="1" id="KW-0472">Membrane</keyword>
<accession>A0AAD8MUB0</accession>
<dbReference type="EMBL" id="JAUIZM010000005">
    <property type="protein sequence ID" value="KAK1385384.1"/>
    <property type="molecule type" value="Genomic_DNA"/>
</dbReference>
<protein>
    <submittedName>
        <fullName evidence="2">Uncharacterized protein</fullName>
    </submittedName>
</protein>
<dbReference type="Proteomes" id="UP001237642">
    <property type="component" value="Unassembled WGS sequence"/>
</dbReference>
<keyword evidence="1" id="KW-0812">Transmembrane</keyword>
<sequence>MSSPLETIADAMSSTVEQKKRLLSEIASLSGMTKAEAIRAACLFTSNPSQMDVFFSSPDDDWKKEVVFDLIHQVLSTTLGELEVHKAFVVGDPGYLLPALSLASNLLRRDVLWLVFFLQPVVVIALEVIVTLLAAVGEPIACTTHVLLSISKFVLGTKLSGIEFF</sequence>
<organism evidence="2 3">
    <name type="scientific">Heracleum sosnowskyi</name>
    <dbReference type="NCBI Taxonomy" id="360622"/>
    <lineage>
        <taxon>Eukaryota</taxon>
        <taxon>Viridiplantae</taxon>
        <taxon>Streptophyta</taxon>
        <taxon>Embryophyta</taxon>
        <taxon>Tracheophyta</taxon>
        <taxon>Spermatophyta</taxon>
        <taxon>Magnoliopsida</taxon>
        <taxon>eudicotyledons</taxon>
        <taxon>Gunneridae</taxon>
        <taxon>Pentapetalae</taxon>
        <taxon>asterids</taxon>
        <taxon>campanulids</taxon>
        <taxon>Apiales</taxon>
        <taxon>Apiaceae</taxon>
        <taxon>Apioideae</taxon>
        <taxon>apioid superclade</taxon>
        <taxon>Tordylieae</taxon>
        <taxon>Tordyliinae</taxon>
        <taxon>Heracleum</taxon>
    </lineage>
</organism>
<name>A0AAD8MUB0_9APIA</name>
<reference evidence="2" key="2">
    <citation type="submission" date="2023-05" db="EMBL/GenBank/DDBJ databases">
        <authorList>
            <person name="Schelkunov M.I."/>
        </authorList>
    </citation>
    <scope>NUCLEOTIDE SEQUENCE</scope>
    <source>
        <strain evidence="2">Hsosn_3</strain>
        <tissue evidence="2">Leaf</tissue>
    </source>
</reference>
<keyword evidence="3" id="KW-1185">Reference proteome</keyword>
<comment type="caution">
    <text evidence="2">The sequence shown here is derived from an EMBL/GenBank/DDBJ whole genome shotgun (WGS) entry which is preliminary data.</text>
</comment>
<feature type="transmembrane region" description="Helical" evidence="1">
    <location>
        <begin position="111"/>
        <end position="136"/>
    </location>
</feature>
<gene>
    <name evidence="2" type="ORF">POM88_023119</name>
</gene>
<proteinExistence type="predicted"/>
<keyword evidence="1" id="KW-1133">Transmembrane helix</keyword>
<evidence type="ECO:0000313" key="2">
    <source>
        <dbReference type="EMBL" id="KAK1385384.1"/>
    </source>
</evidence>
<dbReference type="AlphaFoldDB" id="A0AAD8MUB0"/>
<evidence type="ECO:0000256" key="1">
    <source>
        <dbReference type="SAM" id="Phobius"/>
    </source>
</evidence>
<reference evidence="2" key="1">
    <citation type="submission" date="2023-02" db="EMBL/GenBank/DDBJ databases">
        <title>Genome of toxic invasive species Heracleum sosnowskyi carries increased number of genes despite the absence of recent whole-genome duplications.</title>
        <authorList>
            <person name="Schelkunov M."/>
            <person name="Shtratnikova V."/>
            <person name="Makarenko M."/>
            <person name="Klepikova A."/>
            <person name="Omelchenko D."/>
            <person name="Novikova G."/>
            <person name="Obukhova E."/>
            <person name="Bogdanov V."/>
            <person name="Penin A."/>
            <person name="Logacheva M."/>
        </authorList>
    </citation>
    <scope>NUCLEOTIDE SEQUENCE</scope>
    <source>
        <strain evidence="2">Hsosn_3</strain>
        <tissue evidence="2">Leaf</tissue>
    </source>
</reference>
<evidence type="ECO:0000313" key="3">
    <source>
        <dbReference type="Proteomes" id="UP001237642"/>
    </source>
</evidence>